<dbReference type="EMBL" id="JABFEE010000006">
    <property type="protein sequence ID" value="MBA1835458.1"/>
    <property type="molecule type" value="Genomic_DNA"/>
</dbReference>
<comment type="caution">
    <text evidence="2">The sequence shown here is derived from an EMBL/GenBank/DDBJ whole genome shotgun (WGS) entry which is preliminary data.</text>
</comment>
<dbReference type="RefSeq" id="WP_181194820.1">
    <property type="nucleotide sequence ID" value="NZ_JABFEE010000006.1"/>
</dbReference>
<dbReference type="AlphaFoldDB" id="A0A838CKA2"/>
<name>A0A838CKA2_9CORY</name>
<reference evidence="2 3" key="1">
    <citation type="submission" date="2020-05" db="EMBL/GenBank/DDBJ databases">
        <title>Descriptions of Corynebacterium xxxx sp. nov., Corynebacterium yyyy sp. nov. and Corynebacterium zzzz sp. nov.</title>
        <authorList>
            <person name="Zhang G."/>
        </authorList>
    </citation>
    <scope>NUCLEOTIDE SEQUENCE [LARGE SCALE GENOMIC DNA]</scope>
    <source>
        <strain evidence="3">zg-915</strain>
    </source>
</reference>
<dbReference type="Proteomes" id="UP000581408">
    <property type="component" value="Unassembled WGS sequence"/>
</dbReference>
<protein>
    <submittedName>
        <fullName evidence="2">Uncharacterized protein</fullName>
    </submittedName>
</protein>
<feature type="transmembrane region" description="Helical" evidence="1">
    <location>
        <begin position="15"/>
        <end position="33"/>
    </location>
</feature>
<organism evidence="2 3">
    <name type="scientific">Corynebacterium wankanglinii</name>
    <dbReference type="NCBI Taxonomy" id="2735136"/>
    <lineage>
        <taxon>Bacteria</taxon>
        <taxon>Bacillati</taxon>
        <taxon>Actinomycetota</taxon>
        <taxon>Actinomycetes</taxon>
        <taxon>Mycobacteriales</taxon>
        <taxon>Corynebacteriaceae</taxon>
        <taxon>Corynebacterium</taxon>
    </lineage>
</organism>
<evidence type="ECO:0000313" key="3">
    <source>
        <dbReference type="Proteomes" id="UP000581408"/>
    </source>
</evidence>
<proteinExistence type="predicted"/>
<evidence type="ECO:0000256" key="1">
    <source>
        <dbReference type="SAM" id="Phobius"/>
    </source>
</evidence>
<keyword evidence="1" id="KW-0472">Membrane</keyword>
<evidence type="ECO:0000313" key="2">
    <source>
        <dbReference type="EMBL" id="MBA1835458.1"/>
    </source>
</evidence>
<keyword evidence="1" id="KW-0812">Transmembrane</keyword>
<accession>A0A838CKA2</accession>
<keyword evidence="1" id="KW-1133">Transmembrane helix</keyword>
<gene>
    <name evidence="2" type="ORF">HMC16_06945</name>
</gene>
<sequence>MKLYPFDVPKGTHPLAWVFYGFGLDAATINLLCRHVFDQLGARLATPDAREVTLAWAVDWPLDVSARDVVSVGDDLDVGVGFDTAVTIIDGALPPGIRLVPHTGRLVGRFKQAGLYSVTLRLAPKVKYDPLGGAGGPDTAGVWIPIERPRQTPPAGDAPTVPLEDMSPQELEELVQRAQAAQRAQFIRAAEQAVGDGGERGD</sequence>